<protein>
    <submittedName>
        <fullName evidence="3">Bax inhibitor-1/YccA family protein</fullName>
    </submittedName>
</protein>
<feature type="transmembrane region" description="Helical" evidence="2">
    <location>
        <begin position="129"/>
        <end position="146"/>
    </location>
</feature>
<keyword evidence="4" id="KW-1185">Reference proteome</keyword>
<dbReference type="RefSeq" id="WP_345512143.1">
    <property type="nucleotide sequence ID" value="NZ_BAAAXD010000014.1"/>
</dbReference>
<dbReference type="PIRSF" id="PIRSF009160">
    <property type="entry name" value="UCP009160"/>
    <property type="match status" value="1"/>
</dbReference>
<feature type="transmembrane region" description="Helical" evidence="2">
    <location>
        <begin position="262"/>
        <end position="285"/>
    </location>
</feature>
<feature type="transmembrane region" description="Helical" evidence="2">
    <location>
        <begin position="187"/>
        <end position="211"/>
    </location>
</feature>
<feature type="transmembrane region" description="Helical" evidence="2">
    <location>
        <begin position="103"/>
        <end position="122"/>
    </location>
</feature>
<comment type="caution">
    <text evidence="3">The sequence shown here is derived from an EMBL/GenBank/DDBJ whole genome shotgun (WGS) entry which is preliminary data.</text>
</comment>
<accession>A0ABV5R5R9</accession>
<feature type="region of interest" description="Disordered" evidence="1">
    <location>
        <begin position="1"/>
        <end position="26"/>
    </location>
</feature>
<dbReference type="InterPro" id="IPR010539">
    <property type="entry name" value="BaxI_1-like"/>
</dbReference>
<keyword evidence="2" id="KW-1133">Transmembrane helix</keyword>
<dbReference type="Pfam" id="PF12811">
    <property type="entry name" value="BaxI_1"/>
    <property type="match status" value="1"/>
</dbReference>
<evidence type="ECO:0000256" key="1">
    <source>
        <dbReference type="SAM" id="MobiDB-lite"/>
    </source>
</evidence>
<keyword evidence="2" id="KW-0472">Membrane</keyword>
<proteinExistence type="predicted"/>
<keyword evidence="2" id="KW-0812">Transmembrane</keyword>
<dbReference type="Proteomes" id="UP001589710">
    <property type="component" value="Unassembled WGS sequence"/>
</dbReference>
<dbReference type="EMBL" id="JBHMCG010000056">
    <property type="protein sequence ID" value="MFB9573183.1"/>
    <property type="molecule type" value="Genomic_DNA"/>
</dbReference>
<evidence type="ECO:0000313" key="4">
    <source>
        <dbReference type="Proteomes" id="UP001589710"/>
    </source>
</evidence>
<organism evidence="3 4">
    <name type="scientific">Streptomyces yanii</name>
    <dbReference type="NCBI Taxonomy" id="78510"/>
    <lineage>
        <taxon>Bacteria</taxon>
        <taxon>Bacillati</taxon>
        <taxon>Actinomycetota</taxon>
        <taxon>Actinomycetes</taxon>
        <taxon>Kitasatosporales</taxon>
        <taxon>Streptomycetaceae</taxon>
        <taxon>Streptomyces</taxon>
    </lineage>
</organism>
<feature type="transmembrane region" description="Helical" evidence="2">
    <location>
        <begin position="70"/>
        <end position="91"/>
    </location>
</feature>
<gene>
    <name evidence="3" type="ORF">ACFFTL_12860</name>
</gene>
<dbReference type="PANTHER" id="PTHR41282">
    <property type="entry name" value="CONSERVED TRANSMEMBRANE PROTEIN-RELATED"/>
    <property type="match status" value="1"/>
</dbReference>
<feature type="transmembrane region" description="Helical" evidence="2">
    <location>
        <begin position="223"/>
        <end position="242"/>
    </location>
</feature>
<dbReference type="PANTHER" id="PTHR41282:SF1">
    <property type="entry name" value="CONSERVED TRANSMEMBRANE PROTEIN-RELATED"/>
    <property type="match status" value="1"/>
</dbReference>
<name>A0ABV5R5R9_9ACTN</name>
<evidence type="ECO:0000313" key="3">
    <source>
        <dbReference type="EMBL" id="MFB9573183.1"/>
    </source>
</evidence>
<feature type="transmembrane region" description="Helical" evidence="2">
    <location>
        <begin position="152"/>
        <end position="175"/>
    </location>
</feature>
<reference evidence="3 4" key="1">
    <citation type="submission" date="2024-09" db="EMBL/GenBank/DDBJ databases">
        <authorList>
            <person name="Sun Q."/>
            <person name="Mori K."/>
        </authorList>
    </citation>
    <scope>NUCLEOTIDE SEQUENCE [LARGE SCALE GENOMIC DNA]</scope>
    <source>
        <strain evidence="3 4">JCM 3331</strain>
    </source>
</reference>
<sequence length="289" mass="29889">MRTSNPIFSRLGGANRDAGPAGAYPRKPLGTAVGGGLTGGYGTNPYAPAADTDTDTGAWAGRSAVTMDDVIVRTATTLGTVALAAVLSWLLLPVDEANLGRSYGIAVGAALVAFVLSLIQSFKRTPTPALILGYAAFEGVFLGVFSSTVSTYISPGVIVQAVLGTFAVSAGVLIAYRMRWIRVNQRFAGFVAAAATGFLLLLLADLLFSAFGAGNGLGFNSGGLGIIFGIIGILLGAAFLALDLKQVEDAVAYGAPREDAWLAAFGLTLTLVWIYLEVLRVLTIFNSDN</sequence>
<evidence type="ECO:0000256" key="2">
    <source>
        <dbReference type="SAM" id="Phobius"/>
    </source>
</evidence>